<evidence type="ECO:0000313" key="1">
    <source>
        <dbReference type="EMBL" id="GBL55321.1"/>
    </source>
</evidence>
<sequence>MRKVNNLSPETNLVTMAQSSDNKILADDKNLTDVKALQKSRRGGRALSSLDQELTRAIEATIGRASSSPSSSNQEETLQAYPFTSISLTVATREPLISRSPLTTQDLTVNDTIKSTTVPAQPPSCIKSPTSSYPNVLPRTPSPTLCVSPISLENSNIQAFNISIPEVQDC</sequence>
<dbReference type="EMBL" id="BGPR01075425">
    <property type="protein sequence ID" value="GBL55321.1"/>
    <property type="molecule type" value="Genomic_DNA"/>
</dbReference>
<comment type="caution">
    <text evidence="1">The sequence shown here is derived from an EMBL/GenBank/DDBJ whole genome shotgun (WGS) entry which is preliminary data.</text>
</comment>
<evidence type="ECO:0000313" key="2">
    <source>
        <dbReference type="Proteomes" id="UP000499080"/>
    </source>
</evidence>
<dbReference type="AlphaFoldDB" id="A0A4Y1ZL23"/>
<organism evidence="1 2">
    <name type="scientific">Araneus ventricosus</name>
    <name type="common">Orbweaver spider</name>
    <name type="synonym">Epeira ventricosa</name>
    <dbReference type="NCBI Taxonomy" id="182803"/>
    <lineage>
        <taxon>Eukaryota</taxon>
        <taxon>Metazoa</taxon>
        <taxon>Ecdysozoa</taxon>
        <taxon>Arthropoda</taxon>
        <taxon>Chelicerata</taxon>
        <taxon>Arachnida</taxon>
        <taxon>Araneae</taxon>
        <taxon>Araneomorphae</taxon>
        <taxon>Entelegynae</taxon>
        <taxon>Araneoidea</taxon>
        <taxon>Araneidae</taxon>
        <taxon>Araneus</taxon>
    </lineage>
</organism>
<proteinExistence type="predicted"/>
<name>A0A4Y1ZL23_ARAVE</name>
<protein>
    <submittedName>
        <fullName evidence="1">Uncharacterized protein</fullName>
    </submittedName>
</protein>
<gene>
    <name evidence="1" type="ORF">AVEN_134479_1</name>
</gene>
<accession>A0A4Y1ZL23</accession>
<reference evidence="1 2" key="1">
    <citation type="journal article" date="2019" name="Sci. Rep.">
        <title>Orb-weaving spider Araneus ventricosus genome elucidates the spidroin gene catalogue.</title>
        <authorList>
            <person name="Kono N."/>
            <person name="Nakamura H."/>
            <person name="Ohtoshi R."/>
            <person name="Moran D.A.P."/>
            <person name="Shinohara A."/>
            <person name="Yoshida Y."/>
            <person name="Fujiwara M."/>
            <person name="Mori M."/>
            <person name="Tomita M."/>
            <person name="Arakawa K."/>
        </authorList>
    </citation>
    <scope>NUCLEOTIDE SEQUENCE [LARGE SCALE GENOMIC DNA]</scope>
</reference>
<dbReference type="Proteomes" id="UP000499080">
    <property type="component" value="Unassembled WGS sequence"/>
</dbReference>
<keyword evidence="2" id="KW-1185">Reference proteome</keyword>